<dbReference type="GO" id="GO:0022904">
    <property type="term" value="P:respiratory electron transport chain"/>
    <property type="evidence" value="ECO:0007669"/>
    <property type="project" value="TreeGrafter"/>
</dbReference>
<evidence type="ECO:0000256" key="4">
    <source>
        <dbReference type="SAM" id="MobiDB-lite"/>
    </source>
</evidence>
<proteinExistence type="predicted"/>
<dbReference type="InterPro" id="IPR006656">
    <property type="entry name" value="Mopterin_OxRdtase"/>
</dbReference>
<dbReference type="EMBL" id="ASSZ01000029">
    <property type="protein sequence ID" value="EOS54616.1"/>
    <property type="molecule type" value="Genomic_DNA"/>
</dbReference>
<evidence type="ECO:0000313" key="6">
    <source>
        <dbReference type="EMBL" id="EOS54616.1"/>
    </source>
</evidence>
<organism evidence="6 7">
    <name type="scientific">Paenibacillus barengoltzii G22</name>
    <dbReference type="NCBI Taxonomy" id="1235795"/>
    <lineage>
        <taxon>Bacteria</taxon>
        <taxon>Bacillati</taxon>
        <taxon>Bacillota</taxon>
        <taxon>Bacilli</taxon>
        <taxon>Bacillales</taxon>
        <taxon>Paenibacillaceae</taxon>
        <taxon>Paenibacillus</taxon>
    </lineage>
</organism>
<evidence type="ECO:0000259" key="5">
    <source>
        <dbReference type="Pfam" id="PF00384"/>
    </source>
</evidence>
<dbReference type="SUPFAM" id="SSF53706">
    <property type="entry name" value="Formate dehydrogenase/DMSO reductase, domains 1-3"/>
    <property type="match status" value="1"/>
</dbReference>
<protein>
    <recommendedName>
        <fullName evidence="5">Molybdopterin oxidoreductase domain-containing protein</fullName>
    </recommendedName>
</protein>
<dbReference type="STRING" id="1235795.C812_03391"/>
<evidence type="ECO:0000256" key="1">
    <source>
        <dbReference type="ARBA" id="ARBA00022723"/>
    </source>
</evidence>
<dbReference type="GeneID" id="43346336"/>
<dbReference type="RefSeq" id="WP_016313799.1">
    <property type="nucleotide sequence ID" value="NZ_KE159654.1"/>
</dbReference>
<evidence type="ECO:0000313" key="7">
    <source>
        <dbReference type="Proteomes" id="UP000019598"/>
    </source>
</evidence>
<keyword evidence="1" id="KW-0479">Metal-binding</keyword>
<name>R9L8A1_9BACL</name>
<dbReference type="Gene3D" id="3.40.50.740">
    <property type="match status" value="1"/>
</dbReference>
<evidence type="ECO:0000256" key="3">
    <source>
        <dbReference type="ARBA" id="ARBA00023014"/>
    </source>
</evidence>
<sequence length="232" mass="25144">MQSSPDAETAESGVTSDERNYESDAVKIHIDQIQTGAGSDQITYYVADMQVKDAQVLQSAFAEDSFGRNITQITYRDPLGHDPSSGSGIRRGKARNGSYRAGVGAAGERRGAYAAVHVVVDLFETETAAYADWLLPGTSFLEVEGTMTNLEGRVFYRPRVFEPAGAAMPDAWLLCALAERLGQGRYFTYSSMSEVFDELCRASAGGKADYSGISYSRLQEAQGLFWPCPASA</sequence>
<dbReference type="InterPro" id="IPR050123">
    <property type="entry name" value="Prok_molybdopt-oxidoreductase"/>
</dbReference>
<keyword evidence="3" id="KW-0411">Iron-sulfur</keyword>
<comment type="caution">
    <text evidence="6">The sequence shown here is derived from an EMBL/GenBank/DDBJ whole genome shotgun (WGS) entry which is preliminary data.</text>
</comment>
<dbReference type="HOGENOM" id="CLU_1193918_0_0_9"/>
<reference evidence="6 7" key="1">
    <citation type="submission" date="2013-04" db="EMBL/GenBank/DDBJ databases">
        <title>The Genome Sequence of Paenibacillus barengoltzii G22.</title>
        <authorList>
            <consortium name="The Broad Institute Genomics Platform"/>
            <consortium name="The Broad Institute Genome Sequencing Center for Infectious Disease"/>
            <person name="Earl A."/>
            <person name="Xavier R."/>
            <person name="Elson C."/>
            <person name="Duck W."/>
            <person name="Walker B."/>
            <person name="Young S."/>
            <person name="Zeng Q."/>
            <person name="Gargeya S."/>
            <person name="Fitzgerald M."/>
            <person name="Haas B."/>
            <person name="Abouelleil A."/>
            <person name="Allen A.W."/>
            <person name="Alvarado L."/>
            <person name="Arachchi H.M."/>
            <person name="Berlin A.M."/>
            <person name="Chapman S.B."/>
            <person name="Gainer-Dewar J."/>
            <person name="Goldberg J."/>
            <person name="Griggs A."/>
            <person name="Gujja S."/>
            <person name="Hansen M."/>
            <person name="Howarth C."/>
            <person name="Imamovic A."/>
            <person name="Ireland A."/>
            <person name="Larimer J."/>
            <person name="McCowan C."/>
            <person name="Murphy C."/>
            <person name="Pearson M."/>
            <person name="Poon T.W."/>
            <person name="Priest M."/>
            <person name="Roberts A."/>
            <person name="Saif S."/>
            <person name="Shea T."/>
            <person name="Sisk P."/>
            <person name="Sykes S."/>
            <person name="Wortman J."/>
            <person name="Nusbaum C."/>
            <person name="Birren B."/>
        </authorList>
    </citation>
    <scope>NUCLEOTIDE SEQUENCE [LARGE SCALE GENOMIC DNA]</scope>
    <source>
        <strain evidence="6 7">G22</strain>
    </source>
</reference>
<dbReference type="PANTHER" id="PTHR43105">
    <property type="entry name" value="RESPIRATORY NITRATE REDUCTASE"/>
    <property type="match status" value="1"/>
</dbReference>
<dbReference type="PATRIC" id="fig|1235795.3.peg.3362"/>
<gene>
    <name evidence="6" type="ORF">C812_03391</name>
</gene>
<evidence type="ECO:0000256" key="2">
    <source>
        <dbReference type="ARBA" id="ARBA00023004"/>
    </source>
</evidence>
<dbReference type="GO" id="GO:0016020">
    <property type="term" value="C:membrane"/>
    <property type="evidence" value="ECO:0007669"/>
    <property type="project" value="TreeGrafter"/>
</dbReference>
<feature type="region of interest" description="Disordered" evidence="4">
    <location>
        <begin position="75"/>
        <end position="95"/>
    </location>
</feature>
<dbReference type="PANTHER" id="PTHR43105:SF10">
    <property type="entry name" value="NADH-QUINONE OXIDOREDUCTASE SUBUNIT G"/>
    <property type="match status" value="1"/>
</dbReference>
<dbReference type="Pfam" id="PF00384">
    <property type="entry name" value="Molybdopterin"/>
    <property type="match status" value="1"/>
</dbReference>
<accession>R9L8A1</accession>
<feature type="region of interest" description="Disordered" evidence="4">
    <location>
        <begin position="1"/>
        <end position="23"/>
    </location>
</feature>
<dbReference type="AlphaFoldDB" id="R9L8A1"/>
<keyword evidence="2" id="KW-0408">Iron</keyword>
<dbReference type="Proteomes" id="UP000019598">
    <property type="component" value="Unassembled WGS sequence"/>
</dbReference>
<dbReference type="GO" id="GO:0051536">
    <property type="term" value="F:iron-sulfur cluster binding"/>
    <property type="evidence" value="ECO:0007669"/>
    <property type="project" value="UniProtKB-KW"/>
</dbReference>
<feature type="domain" description="Molybdopterin oxidoreductase" evidence="5">
    <location>
        <begin position="118"/>
        <end position="180"/>
    </location>
</feature>
<dbReference type="OrthoDB" id="9805142at2"/>
<dbReference type="GO" id="GO:0003954">
    <property type="term" value="F:NADH dehydrogenase activity"/>
    <property type="evidence" value="ECO:0007669"/>
    <property type="project" value="TreeGrafter"/>
</dbReference>
<dbReference type="GO" id="GO:0046872">
    <property type="term" value="F:metal ion binding"/>
    <property type="evidence" value="ECO:0007669"/>
    <property type="project" value="UniProtKB-KW"/>
</dbReference>